<dbReference type="PANTHER" id="PTHR10454:SF210">
    <property type="entry name" value="CASPASE-2"/>
    <property type="match status" value="1"/>
</dbReference>
<dbReference type="PANTHER" id="PTHR10454">
    <property type="entry name" value="CASPASE"/>
    <property type="match status" value="1"/>
</dbReference>
<evidence type="ECO:0000259" key="5">
    <source>
        <dbReference type="PROSITE" id="PS50208"/>
    </source>
</evidence>
<feature type="compositionally biased region" description="Basic and acidic residues" evidence="3">
    <location>
        <begin position="679"/>
        <end position="692"/>
    </location>
</feature>
<feature type="region of interest" description="Disordered" evidence="3">
    <location>
        <begin position="189"/>
        <end position="233"/>
    </location>
</feature>
<feature type="compositionally biased region" description="Basic and acidic residues" evidence="3">
    <location>
        <begin position="546"/>
        <end position="566"/>
    </location>
</feature>
<accession>A0ABN8Q1F8</accession>
<dbReference type="InterPro" id="IPR016129">
    <property type="entry name" value="Caspase_his_AS"/>
</dbReference>
<dbReference type="PROSITE" id="PS01121">
    <property type="entry name" value="CASPASE_HIS"/>
    <property type="match status" value="1"/>
</dbReference>
<gene>
    <name evidence="6" type="ORF">PLOB_00001197</name>
</gene>
<dbReference type="Gene3D" id="1.10.10.10">
    <property type="entry name" value="Winged helix-like DNA-binding domain superfamily/Winged helix DNA-binding domain"/>
    <property type="match status" value="1"/>
</dbReference>
<feature type="compositionally biased region" description="Basic residues" evidence="3">
    <location>
        <begin position="796"/>
        <end position="807"/>
    </location>
</feature>
<organism evidence="6 7">
    <name type="scientific">Porites lobata</name>
    <dbReference type="NCBI Taxonomy" id="104759"/>
    <lineage>
        <taxon>Eukaryota</taxon>
        <taxon>Metazoa</taxon>
        <taxon>Cnidaria</taxon>
        <taxon>Anthozoa</taxon>
        <taxon>Hexacorallia</taxon>
        <taxon>Scleractinia</taxon>
        <taxon>Fungiina</taxon>
        <taxon>Poritidae</taxon>
        <taxon>Porites</taxon>
    </lineage>
</organism>
<feature type="compositionally biased region" description="Basic and acidic residues" evidence="3">
    <location>
        <begin position="385"/>
        <end position="398"/>
    </location>
</feature>
<dbReference type="EMBL" id="CALNXK010000100">
    <property type="protein sequence ID" value="CAH3155123.1"/>
    <property type="molecule type" value="Genomic_DNA"/>
</dbReference>
<feature type="compositionally biased region" description="Basic and acidic residues" evidence="3">
    <location>
        <begin position="581"/>
        <end position="594"/>
    </location>
</feature>
<feature type="region of interest" description="Disordered" evidence="3">
    <location>
        <begin position="581"/>
        <end position="664"/>
    </location>
</feature>
<feature type="compositionally biased region" description="Polar residues" evidence="3">
    <location>
        <begin position="212"/>
        <end position="233"/>
    </location>
</feature>
<feature type="compositionally biased region" description="Basic and acidic residues" evidence="3">
    <location>
        <begin position="784"/>
        <end position="795"/>
    </location>
</feature>
<dbReference type="InterPro" id="IPR027417">
    <property type="entry name" value="P-loop_NTPase"/>
</dbReference>
<feature type="domain" description="Caspase family p10" evidence="4">
    <location>
        <begin position="1817"/>
        <end position="1898"/>
    </location>
</feature>
<feature type="compositionally biased region" description="Polar residues" evidence="3">
    <location>
        <begin position="307"/>
        <end position="331"/>
    </location>
</feature>
<keyword evidence="7" id="KW-1185">Reference proteome</keyword>
<feature type="compositionally biased region" description="Polar residues" evidence="3">
    <location>
        <begin position="121"/>
        <end position="133"/>
    </location>
</feature>
<feature type="region of interest" description="Disordered" evidence="3">
    <location>
        <begin position="863"/>
        <end position="885"/>
    </location>
</feature>
<dbReference type="InterPro" id="IPR036388">
    <property type="entry name" value="WH-like_DNA-bd_sf"/>
</dbReference>
<feature type="compositionally biased region" description="Basic and acidic residues" evidence="3">
    <location>
        <begin position="815"/>
        <end position="831"/>
    </location>
</feature>
<feature type="compositionally biased region" description="Basic and acidic residues" evidence="3">
    <location>
        <begin position="742"/>
        <end position="765"/>
    </location>
</feature>
<dbReference type="PROSITE" id="PS50207">
    <property type="entry name" value="CASPASE_P10"/>
    <property type="match status" value="1"/>
</dbReference>
<feature type="region of interest" description="Disordered" evidence="3">
    <location>
        <begin position="733"/>
        <end position="765"/>
    </location>
</feature>
<name>A0ABN8Q1F8_9CNID</name>
<feature type="compositionally biased region" description="Basic and acidic residues" evidence="3">
    <location>
        <begin position="287"/>
        <end position="296"/>
    </location>
</feature>
<feature type="compositionally biased region" description="Basic and acidic residues" evidence="3">
    <location>
        <begin position="448"/>
        <end position="463"/>
    </location>
</feature>
<feature type="compositionally biased region" description="Basic and acidic residues" evidence="3">
    <location>
        <begin position="863"/>
        <end position="878"/>
    </location>
</feature>
<proteinExistence type="inferred from homology"/>
<dbReference type="SUPFAM" id="SSF52129">
    <property type="entry name" value="Caspase-like"/>
    <property type="match status" value="1"/>
</dbReference>
<feature type="compositionally biased region" description="Polar residues" evidence="3">
    <location>
        <begin position="503"/>
        <end position="527"/>
    </location>
</feature>
<feature type="compositionally biased region" description="Polar residues" evidence="3">
    <location>
        <begin position="699"/>
        <end position="719"/>
    </location>
</feature>
<evidence type="ECO:0000256" key="1">
    <source>
        <dbReference type="ARBA" id="ARBA00010134"/>
    </source>
</evidence>
<feature type="compositionally biased region" description="Basic and acidic residues" evidence="3">
    <location>
        <begin position="350"/>
        <end position="370"/>
    </location>
</feature>
<dbReference type="InterPro" id="IPR002138">
    <property type="entry name" value="Pept_C14_p10"/>
</dbReference>
<feature type="compositionally biased region" description="Polar residues" evidence="3">
    <location>
        <begin position="601"/>
        <end position="623"/>
    </location>
</feature>
<feature type="region of interest" description="Disordered" evidence="3">
    <location>
        <begin position="1791"/>
        <end position="1810"/>
    </location>
</feature>
<evidence type="ECO:0000256" key="2">
    <source>
        <dbReference type="RuleBase" id="RU003971"/>
    </source>
</evidence>
<dbReference type="PRINTS" id="PR00376">
    <property type="entry name" value="IL1BCENZYME"/>
</dbReference>
<reference evidence="6 7" key="1">
    <citation type="submission" date="2022-05" db="EMBL/GenBank/DDBJ databases">
        <authorList>
            <consortium name="Genoscope - CEA"/>
            <person name="William W."/>
        </authorList>
    </citation>
    <scope>NUCLEOTIDE SEQUENCE [LARGE SCALE GENOMIC DNA]</scope>
</reference>
<dbReference type="CDD" id="cd00032">
    <property type="entry name" value="CASc"/>
    <property type="match status" value="1"/>
</dbReference>
<feature type="region of interest" description="Disordered" evidence="3">
    <location>
        <begin position="385"/>
        <end position="463"/>
    </location>
</feature>
<evidence type="ECO:0000313" key="7">
    <source>
        <dbReference type="Proteomes" id="UP001159405"/>
    </source>
</evidence>
<feature type="domain" description="Caspase family p20" evidence="5">
    <location>
        <begin position="1646"/>
        <end position="1775"/>
    </location>
</feature>
<protein>
    <submittedName>
        <fullName evidence="6">Uncharacterized protein</fullName>
    </submittedName>
</protein>
<feature type="compositionally biased region" description="Polar residues" evidence="3">
    <location>
        <begin position="409"/>
        <end position="427"/>
    </location>
</feature>
<feature type="region of interest" description="Disordered" evidence="3">
    <location>
        <begin position="349"/>
        <end position="371"/>
    </location>
</feature>
<dbReference type="InterPro" id="IPR011600">
    <property type="entry name" value="Pept_C14_caspase"/>
</dbReference>
<dbReference type="SUPFAM" id="SSF52540">
    <property type="entry name" value="P-loop containing nucleoside triphosphate hydrolases"/>
    <property type="match status" value="1"/>
</dbReference>
<dbReference type="InterPro" id="IPR029030">
    <property type="entry name" value="Caspase-like_dom_sf"/>
</dbReference>
<feature type="region of interest" description="Disordered" evidence="3">
    <location>
        <begin position="679"/>
        <end position="719"/>
    </location>
</feature>
<sequence length="1898" mass="214056">MEWQISKRKALEYYRQEKYLESIKKAKIWLLWSKRVGNKHEEREACKILAWSYHYLLNYEESIKFGKEQFTIAKEESDREAENDAYIVLASSYRKLASLKRSKEKSLHGYASHPGLHHTSSEVNSQGQPSSRSFIRGNSIMPPASAELTLTAAQEKEDNTSHEQAAKAEIKSTGGILANLISQGLAFESQVKDRDTSRKHAKKRRRAPYNRTGLNQSSSKANSQGQASGSSFIRGNSIMAPASAELTLTAAQEKEDNTSQEEAGKAEIKSKGGILANLISQGLAFENKVKDRSTRREHAKKRRRAPYNQTGLHQSSSKANSQGQASGSSFIRGNSIMAPASAELTLTAAQEKEDNTSQEEAAKAEIKRTGESTVNVKWQRRAFENKAKDTDASREHAQYRRRAPYNRTGLHQSSSKVNSQGQASSRSFIRGNSIMPPASAELTLTPTQEKEDNTSQEEAAKAEIKSTGGILANLISQGLAFENKVKDRSTRREHAKKRRRAPYNQTGLHQSSSKANSQGQASGSSFIRGNSIMAPASAELTLTAAQEKEDNTSQEEAAKAEIKSKGESTVNVKWQRRAFENKAKDTDASREHAQYRRRAPYNQTGLHQNSSKVNSQGQASSRSFIRGNSIMPPASAELTLTPTQEKEDNTSQEEAAKAEIKSTGESTVNVKWQRRAFENKAKDTDASREHAQYRRRAPYNQTGLHQSNSKVNSQGQASSRSFIRGNSIMAPASAELTLTPTQEKEDNTSQEEAAKAEIKSTGLREDTSKVSVLRRVFEEGSFRRAEAQNDDESRAPKRIRTSYRRTGKVTPKPANAKEKDKSRVQSAKDEILSSGSRDLNEKTCKVSVLKQAFEEISSISAERKEGVETREHAAEGKHSPQTRKVPGEIIARGPEAKRAYENALKNGKVKVYRGRIMFIGQDRAGKTSLKKHLLGLPFDPDEQSTDGVEVDPSTFEFDVDHATNWKITNEKLIFANELAKVVAGKLQEQKTNMNQKGQDEKNSKNFFRQTEKKDTEEAGFHSHISSNLDIALEELTSCMIDGKMEEASPPEDVPEIVTAEPTISIPELKIDPAHPPEDFTEILVQHLKGLNLEKDAEQAERHTTLDLWDFAGQHLYYASYPVFLTKRAIYLLVCNLNKPLEAEAQPSFKRENCEVRLRNPNSETNLDNLMSWLASVSTTCSQQTKAGKEEERELEYLRPPVFIVGTHADEPYKSNIKDIESQIQKAISGKSFAKHVIRPFFAISNKSGSDEKQLVDLKDKIMEVLKQEPYMGEELPLRWFNFEKVIKSLVAASIQYLGLKDLRTIVQKVCFIEDEKEMDTMLDFYHDLGIIVKHRNTVILQSQWLIDIFRKLITIRHFNDMKSKHSLLWKKMEITGVLSMELVDHVFSKFCQQGFAKENILHLMERFGLIAKCAFPINGVKYFVPAQLRSQPGRLCHLKPALTDPCPLYLQFPSGFVPHGLFTRLVSRCTRWCSKIGFKEAPRLFDGVARFTLLSKDFSHQLICIRQKRFIKFVLRHFKTQQCQEAPVIEIEEMASLVWRFLKHTMTSLMDEWPYLTSLEYNWCVECTDCSEEHVTCDSHGKVACRHDDCSCLLKILRDGQMNNCLKSFGNNTTNVPGLEKWFPIKDVRPGHHPGTDFVYKMTALPRGIALIINNELFADNTEHGRQTPRHGSEEDVRQVKEMFSALGFEVHIRENRTKTEMLNEVDFFAYEKDHSDYDCFVLWLMSHGSSGEVFGSDGVPLPIQTIKDVLSNANCATLRGKPKLLFVQACRVDKEDEGVNVVTNACGSPSVQMPSPCPDSPIDQTKSPSPERMVWQTDFLTAYSTVEGYVSYRFPNLGSNFVRAIGKVFREHVAHDHLVSLLTKVIKRVSDMESIENARKFKQALQFETTLVKELWF</sequence>
<feature type="region of interest" description="Disordered" evidence="3">
    <location>
        <begin position="784"/>
        <end position="835"/>
    </location>
</feature>
<feature type="region of interest" description="Disordered" evidence="3">
    <location>
        <begin position="107"/>
        <end position="139"/>
    </location>
</feature>
<feature type="compositionally biased region" description="Basic residues" evidence="3">
    <location>
        <begin position="199"/>
        <end position="208"/>
    </location>
</feature>
<dbReference type="SUPFAM" id="SSF48452">
    <property type="entry name" value="TPR-like"/>
    <property type="match status" value="1"/>
</dbReference>
<evidence type="ECO:0000256" key="3">
    <source>
        <dbReference type="SAM" id="MobiDB-lite"/>
    </source>
</evidence>
<feature type="region of interest" description="Disordered" evidence="3">
    <location>
        <begin position="287"/>
        <end position="331"/>
    </location>
</feature>
<comment type="caution">
    <text evidence="6">The sequence shown here is derived from an EMBL/GenBank/DDBJ whole genome shotgun (WGS) entry which is preliminary data.</text>
</comment>
<dbReference type="InterPro" id="IPR001309">
    <property type="entry name" value="Pept_C14_p20"/>
</dbReference>
<evidence type="ECO:0000313" key="6">
    <source>
        <dbReference type="EMBL" id="CAH3155123.1"/>
    </source>
</evidence>
<dbReference type="Gene3D" id="3.40.50.1460">
    <property type="match status" value="1"/>
</dbReference>
<feature type="compositionally biased region" description="Basic and acidic residues" evidence="3">
    <location>
        <begin position="644"/>
        <end position="662"/>
    </location>
</feature>
<dbReference type="Proteomes" id="UP001159405">
    <property type="component" value="Unassembled WGS sequence"/>
</dbReference>
<dbReference type="Gene3D" id="3.40.50.300">
    <property type="entry name" value="P-loop containing nucleotide triphosphate hydrolases"/>
    <property type="match status" value="1"/>
</dbReference>
<dbReference type="Pfam" id="PF00656">
    <property type="entry name" value="Peptidase_C14"/>
    <property type="match status" value="1"/>
</dbReference>
<feature type="region of interest" description="Disordered" evidence="3">
    <location>
        <begin position="485"/>
        <end position="527"/>
    </location>
</feature>
<feature type="region of interest" description="Disordered" evidence="3">
    <location>
        <begin position="545"/>
        <end position="569"/>
    </location>
</feature>
<dbReference type="SMART" id="SM00115">
    <property type="entry name" value="CASc"/>
    <property type="match status" value="1"/>
</dbReference>
<dbReference type="InterPro" id="IPR015917">
    <property type="entry name" value="Pept_C14A"/>
</dbReference>
<dbReference type="Gene3D" id="1.25.40.10">
    <property type="entry name" value="Tetratricopeptide repeat domain"/>
    <property type="match status" value="1"/>
</dbReference>
<comment type="similarity">
    <text evidence="1 2">Belongs to the peptidase C14A family.</text>
</comment>
<dbReference type="InterPro" id="IPR002398">
    <property type="entry name" value="Pept_C14"/>
</dbReference>
<dbReference type="PROSITE" id="PS50208">
    <property type="entry name" value="CASPASE_P20"/>
    <property type="match status" value="1"/>
</dbReference>
<evidence type="ECO:0000259" key="4">
    <source>
        <dbReference type="PROSITE" id="PS50207"/>
    </source>
</evidence>
<dbReference type="InterPro" id="IPR011990">
    <property type="entry name" value="TPR-like_helical_dom_sf"/>
</dbReference>